<proteinExistence type="predicted"/>
<reference evidence="2" key="2">
    <citation type="journal article" date="2015" name="Data Brief">
        <title>Shoot transcriptome of the giant reed, Arundo donax.</title>
        <authorList>
            <person name="Barrero R.A."/>
            <person name="Guerrero F.D."/>
            <person name="Moolhuijzen P."/>
            <person name="Goolsby J.A."/>
            <person name="Tidwell J."/>
            <person name="Bellgard S.E."/>
            <person name="Bellgard M.I."/>
        </authorList>
    </citation>
    <scope>NUCLEOTIDE SEQUENCE</scope>
    <source>
        <tissue evidence="2">Shoot tissue taken approximately 20 cm above the soil surface</tissue>
    </source>
</reference>
<reference evidence="2" key="1">
    <citation type="submission" date="2014-09" db="EMBL/GenBank/DDBJ databases">
        <authorList>
            <person name="Magalhaes I.L.F."/>
            <person name="Oliveira U."/>
            <person name="Santos F.R."/>
            <person name="Vidigal T.H.D.A."/>
            <person name="Brescovit A.D."/>
            <person name="Santos A.J."/>
        </authorList>
    </citation>
    <scope>NUCLEOTIDE SEQUENCE</scope>
    <source>
        <tissue evidence="2">Shoot tissue taken approximately 20 cm above the soil surface</tissue>
    </source>
</reference>
<evidence type="ECO:0000313" key="2">
    <source>
        <dbReference type="EMBL" id="JAE29075.1"/>
    </source>
</evidence>
<dbReference type="AlphaFoldDB" id="A0A0A9GVM9"/>
<sequence length="45" mass="4868">MFPDALGGEDGQGVEPSALLLSRPSRRTSPPLLERMMTAHRGNMS</sequence>
<protein>
    <submittedName>
        <fullName evidence="2">Uncharacterized protein</fullName>
    </submittedName>
</protein>
<dbReference type="EMBL" id="GBRH01168821">
    <property type="protein sequence ID" value="JAE29075.1"/>
    <property type="molecule type" value="Transcribed_RNA"/>
</dbReference>
<accession>A0A0A9GVM9</accession>
<feature type="region of interest" description="Disordered" evidence="1">
    <location>
        <begin position="1"/>
        <end position="45"/>
    </location>
</feature>
<organism evidence="2">
    <name type="scientific">Arundo donax</name>
    <name type="common">Giant reed</name>
    <name type="synonym">Donax arundinaceus</name>
    <dbReference type="NCBI Taxonomy" id="35708"/>
    <lineage>
        <taxon>Eukaryota</taxon>
        <taxon>Viridiplantae</taxon>
        <taxon>Streptophyta</taxon>
        <taxon>Embryophyta</taxon>
        <taxon>Tracheophyta</taxon>
        <taxon>Spermatophyta</taxon>
        <taxon>Magnoliopsida</taxon>
        <taxon>Liliopsida</taxon>
        <taxon>Poales</taxon>
        <taxon>Poaceae</taxon>
        <taxon>PACMAD clade</taxon>
        <taxon>Arundinoideae</taxon>
        <taxon>Arundineae</taxon>
        <taxon>Arundo</taxon>
    </lineage>
</organism>
<name>A0A0A9GVM9_ARUDO</name>
<evidence type="ECO:0000256" key="1">
    <source>
        <dbReference type="SAM" id="MobiDB-lite"/>
    </source>
</evidence>